<keyword evidence="14" id="KW-1185">Reference proteome</keyword>
<dbReference type="GO" id="GO:0005524">
    <property type="term" value="F:ATP binding"/>
    <property type="evidence" value="ECO:0007669"/>
    <property type="project" value="UniProtKB-KW"/>
</dbReference>
<evidence type="ECO:0000256" key="1">
    <source>
        <dbReference type="ARBA" id="ARBA00004496"/>
    </source>
</evidence>
<keyword evidence="8" id="KW-0547">Nucleotide-binding</keyword>
<dbReference type="GO" id="GO:0006450">
    <property type="term" value="P:regulation of translational fidelity"/>
    <property type="evidence" value="ECO:0007669"/>
    <property type="project" value="TreeGrafter"/>
</dbReference>
<evidence type="ECO:0000256" key="10">
    <source>
        <dbReference type="ARBA" id="ARBA00029774"/>
    </source>
</evidence>
<evidence type="ECO:0000256" key="5">
    <source>
        <dbReference type="ARBA" id="ARBA00022679"/>
    </source>
</evidence>
<evidence type="ECO:0000256" key="11">
    <source>
        <dbReference type="ARBA" id="ARBA00048366"/>
    </source>
</evidence>
<dbReference type="EMBL" id="CP001114">
    <property type="protein sequence ID" value="ACO45733.1"/>
    <property type="molecule type" value="Genomic_DNA"/>
</dbReference>
<dbReference type="InterPro" id="IPR050156">
    <property type="entry name" value="TC-AMP_synthase_SUA5"/>
</dbReference>
<keyword evidence="5" id="KW-0808">Transferase</keyword>
<dbReference type="PANTHER" id="PTHR17490:SF16">
    <property type="entry name" value="THREONYLCARBAMOYL-AMP SYNTHASE"/>
    <property type="match status" value="1"/>
</dbReference>
<keyword evidence="6" id="KW-0819">tRNA processing</keyword>
<keyword evidence="4" id="KW-0963">Cytoplasm</keyword>
<keyword evidence="7" id="KW-0548">Nucleotidyltransferase</keyword>
<dbReference type="Gene3D" id="3.90.870.10">
    <property type="entry name" value="DHBP synthase"/>
    <property type="match status" value="1"/>
</dbReference>
<evidence type="ECO:0000256" key="3">
    <source>
        <dbReference type="ARBA" id="ARBA00012584"/>
    </source>
</evidence>
<dbReference type="AlphaFoldDB" id="C1D1K9"/>
<dbReference type="InterPro" id="IPR017945">
    <property type="entry name" value="DHBP_synth_RibB-like_a/b_dom"/>
</dbReference>
<dbReference type="GO" id="GO:0061710">
    <property type="term" value="F:L-threonylcarbamoyladenylate synthase"/>
    <property type="evidence" value="ECO:0007669"/>
    <property type="project" value="UniProtKB-EC"/>
</dbReference>
<evidence type="ECO:0000313" key="13">
    <source>
        <dbReference type="EMBL" id="ACO45733.1"/>
    </source>
</evidence>
<dbReference type="Pfam" id="PF01300">
    <property type="entry name" value="Sua5_yciO_yrdC"/>
    <property type="match status" value="1"/>
</dbReference>
<dbReference type="InterPro" id="IPR006070">
    <property type="entry name" value="Sua5-like_dom"/>
</dbReference>
<evidence type="ECO:0000313" key="14">
    <source>
        <dbReference type="Proteomes" id="UP000002208"/>
    </source>
</evidence>
<evidence type="ECO:0000256" key="2">
    <source>
        <dbReference type="ARBA" id="ARBA00007663"/>
    </source>
</evidence>
<dbReference type="RefSeq" id="WP_012692856.1">
    <property type="nucleotide sequence ID" value="NC_012526.1"/>
</dbReference>
<name>C1D1K9_DEIDV</name>
<dbReference type="PANTHER" id="PTHR17490">
    <property type="entry name" value="SUA5"/>
    <property type="match status" value="1"/>
</dbReference>
<dbReference type="Proteomes" id="UP000002208">
    <property type="component" value="Chromosome"/>
</dbReference>
<comment type="catalytic activity">
    <reaction evidence="11">
        <text>L-threonine + hydrogencarbonate + ATP = L-threonylcarbamoyladenylate + diphosphate + H2O</text>
        <dbReference type="Rhea" id="RHEA:36407"/>
        <dbReference type="ChEBI" id="CHEBI:15377"/>
        <dbReference type="ChEBI" id="CHEBI:17544"/>
        <dbReference type="ChEBI" id="CHEBI:30616"/>
        <dbReference type="ChEBI" id="CHEBI:33019"/>
        <dbReference type="ChEBI" id="CHEBI:57926"/>
        <dbReference type="ChEBI" id="CHEBI:73682"/>
        <dbReference type="EC" id="2.7.7.87"/>
    </reaction>
</comment>
<sequence>MTFDVISMVPNTPPDWLTAVHNAAAALLRGAVVAYPSETVWGLAAHPQHPQAVERLYALKGRAADKPVQVSCAGVDEALHYAVPSPALSALAPLWPGPLTLVTAARPECPAYLAPHGQVGLRVPDHPVALALLQLSGGALATTSCNRSGLPAARTWEEAVTSGLGDLVLPDGGHPAAGIASTVVLLPAGEVVREGAVSAVTLRQLLVLHEEREQ</sequence>
<dbReference type="eggNOG" id="COG0009">
    <property type="taxonomic scope" value="Bacteria"/>
</dbReference>
<protein>
    <recommendedName>
        <fullName evidence="10">L-threonylcarbamoyladenylate synthase</fullName>
        <ecNumber evidence="3">2.7.7.87</ecNumber>
    </recommendedName>
    <alternativeName>
        <fullName evidence="10">L-threonylcarbamoyladenylate synthase</fullName>
    </alternativeName>
</protein>
<evidence type="ECO:0000256" key="8">
    <source>
        <dbReference type="ARBA" id="ARBA00022741"/>
    </source>
</evidence>
<dbReference type="SUPFAM" id="SSF55821">
    <property type="entry name" value="YrdC/RibB"/>
    <property type="match status" value="1"/>
</dbReference>
<dbReference type="GO" id="GO:0008033">
    <property type="term" value="P:tRNA processing"/>
    <property type="evidence" value="ECO:0007669"/>
    <property type="project" value="UniProtKB-KW"/>
</dbReference>
<comment type="similarity">
    <text evidence="2">Belongs to the SUA5 family.</text>
</comment>
<dbReference type="PROSITE" id="PS51163">
    <property type="entry name" value="YRDC"/>
    <property type="match status" value="1"/>
</dbReference>
<dbReference type="GO" id="GO:0000049">
    <property type="term" value="F:tRNA binding"/>
    <property type="evidence" value="ECO:0007669"/>
    <property type="project" value="TreeGrafter"/>
</dbReference>
<dbReference type="HOGENOM" id="CLU_031397_3_1_0"/>
<evidence type="ECO:0000256" key="9">
    <source>
        <dbReference type="ARBA" id="ARBA00022840"/>
    </source>
</evidence>
<gene>
    <name evidence="13" type="ordered locus">Deide_08591</name>
</gene>
<accession>C1D1K9</accession>
<evidence type="ECO:0000256" key="4">
    <source>
        <dbReference type="ARBA" id="ARBA00022490"/>
    </source>
</evidence>
<comment type="subcellular location">
    <subcellularLocation>
        <location evidence="1">Cytoplasm</location>
    </subcellularLocation>
</comment>
<proteinExistence type="inferred from homology"/>
<dbReference type="GO" id="GO:0003725">
    <property type="term" value="F:double-stranded RNA binding"/>
    <property type="evidence" value="ECO:0007669"/>
    <property type="project" value="InterPro"/>
</dbReference>
<keyword evidence="9" id="KW-0067">ATP-binding</keyword>
<dbReference type="KEGG" id="ddr:Deide_08591"/>
<dbReference type="OrthoDB" id="9814580at2"/>
<dbReference type="PaxDb" id="546414-Deide_08591"/>
<reference evidence="13 14" key="1">
    <citation type="journal article" date="2009" name="PLoS Genet.">
        <title>Alliance of proteomics and genomics to unravel the specificities of Sahara bacterium Deinococcus deserti.</title>
        <authorList>
            <person name="de Groot A."/>
            <person name="Dulermo R."/>
            <person name="Ortet P."/>
            <person name="Blanchard L."/>
            <person name="Guerin P."/>
            <person name="Fernandez B."/>
            <person name="Vacherie B."/>
            <person name="Dossat C."/>
            <person name="Jolivet E."/>
            <person name="Siguier P."/>
            <person name="Chandler M."/>
            <person name="Barakat M."/>
            <person name="Dedieu A."/>
            <person name="Barbe V."/>
            <person name="Heulin T."/>
            <person name="Sommer S."/>
            <person name="Achouak W."/>
            <person name="Armengaud J."/>
        </authorList>
    </citation>
    <scope>NUCLEOTIDE SEQUENCE [LARGE SCALE GENOMIC DNA]</scope>
    <source>
        <strain evidence="14">DSM 17065 / CIP 109153 / LMG 22923 / VCD115</strain>
    </source>
</reference>
<dbReference type="EC" id="2.7.7.87" evidence="3"/>
<evidence type="ECO:0000256" key="6">
    <source>
        <dbReference type="ARBA" id="ARBA00022694"/>
    </source>
</evidence>
<evidence type="ECO:0000259" key="12">
    <source>
        <dbReference type="PROSITE" id="PS51163"/>
    </source>
</evidence>
<evidence type="ECO:0000256" key="7">
    <source>
        <dbReference type="ARBA" id="ARBA00022695"/>
    </source>
</evidence>
<dbReference type="GO" id="GO:0005737">
    <property type="term" value="C:cytoplasm"/>
    <property type="evidence" value="ECO:0007669"/>
    <property type="project" value="UniProtKB-SubCell"/>
</dbReference>
<organism evidence="13 14">
    <name type="scientific">Deinococcus deserti (strain DSM 17065 / CIP 109153 / LMG 22923 / VCD115)</name>
    <dbReference type="NCBI Taxonomy" id="546414"/>
    <lineage>
        <taxon>Bacteria</taxon>
        <taxon>Thermotogati</taxon>
        <taxon>Deinococcota</taxon>
        <taxon>Deinococci</taxon>
        <taxon>Deinococcales</taxon>
        <taxon>Deinococcaceae</taxon>
        <taxon>Deinococcus</taxon>
    </lineage>
</organism>
<dbReference type="STRING" id="546414.Deide_08591"/>
<feature type="domain" description="YrdC-like" evidence="12">
    <location>
        <begin position="17"/>
        <end position="197"/>
    </location>
</feature>